<dbReference type="Proteomes" id="UP001597347">
    <property type="component" value="Unassembled WGS sequence"/>
</dbReference>
<proteinExistence type="predicted"/>
<feature type="transmembrane region" description="Helical" evidence="1">
    <location>
        <begin position="163"/>
        <end position="184"/>
    </location>
</feature>
<evidence type="ECO:0000313" key="2">
    <source>
        <dbReference type="EMBL" id="MFD1721560.1"/>
    </source>
</evidence>
<keyword evidence="1" id="KW-1133">Transmembrane helix</keyword>
<feature type="transmembrane region" description="Helical" evidence="1">
    <location>
        <begin position="40"/>
        <end position="60"/>
    </location>
</feature>
<evidence type="ECO:0000313" key="3">
    <source>
        <dbReference type="Proteomes" id="UP001597347"/>
    </source>
</evidence>
<dbReference type="EMBL" id="JBHUEA010000010">
    <property type="protein sequence ID" value="MFD1721560.1"/>
    <property type="molecule type" value="Genomic_DNA"/>
</dbReference>
<evidence type="ECO:0000256" key="1">
    <source>
        <dbReference type="SAM" id="Phobius"/>
    </source>
</evidence>
<organism evidence="2 3">
    <name type="scientific">Amnibacterium endophyticum</name>
    <dbReference type="NCBI Taxonomy" id="2109337"/>
    <lineage>
        <taxon>Bacteria</taxon>
        <taxon>Bacillati</taxon>
        <taxon>Actinomycetota</taxon>
        <taxon>Actinomycetes</taxon>
        <taxon>Micrococcales</taxon>
        <taxon>Microbacteriaceae</taxon>
        <taxon>Amnibacterium</taxon>
    </lineage>
</organism>
<keyword evidence="1" id="KW-0812">Transmembrane</keyword>
<feature type="transmembrane region" description="Helical" evidence="1">
    <location>
        <begin position="12"/>
        <end position="33"/>
    </location>
</feature>
<comment type="caution">
    <text evidence="2">The sequence shown here is derived from an EMBL/GenBank/DDBJ whole genome shotgun (WGS) entry which is preliminary data.</text>
</comment>
<feature type="transmembrane region" description="Helical" evidence="1">
    <location>
        <begin position="66"/>
        <end position="90"/>
    </location>
</feature>
<accession>A0ABW4LDI9</accession>
<feature type="transmembrane region" description="Helical" evidence="1">
    <location>
        <begin position="125"/>
        <end position="143"/>
    </location>
</feature>
<keyword evidence="1" id="KW-0472">Membrane</keyword>
<sequence length="186" mass="18907">MDVYGPYGLLVALGWFLFVLCPVAAAVAAVLAWRRPSRLLTILAGALLAVSLLAAALPAVPAPTVVTAITTVAVLVAAVAGGSPAVRLLLDRAVVDEREGANGGVVVGEREVLRGGEVIGLLERFAVAGAIVAGVPEALAVVIAIKGVGRFTELENGAVRERFIIGTLGSWIWAAAAAGVVLLVRT</sequence>
<name>A0ABW4LDI9_9MICO</name>
<gene>
    <name evidence="2" type="ORF">ACFSBI_08360</name>
</gene>
<dbReference type="RefSeq" id="WP_377933897.1">
    <property type="nucleotide sequence ID" value="NZ_JBHUEA010000010.1"/>
</dbReference>
<protein>
    <submittedName>
        <fullName evidence="2">Uncharacterized protein</fullName>
    </submittedName>
</protein>
<reference evidence="3" key="1">
    <citation type="journal article" date="2019" name="Int. J. Syst. Evol. Microbiol.">
        <title>The Global Catalogue of Microorganisms (GCM) 10K type strain sequencing project: providing services to taxonomists for standard genome sequencing and annotation.</title>
        <authorList>
            <consortium name="The Broad Institute Genomics Platform"/>
            <consortium name="The Broad Institute Genome Sequencing Center for Infectious Disease"/>
            <person name="Wu L."/>
            <person name="Ma J."/>
        </authorList>
    </citation>
    <scope>NUCLEOTIDE SEQUENCE [LARGE SCALE GENOMIC DNA]</scope>
    <source>
        <strain evidence="3">CGMCC 1.12471</strain>
    </source>
</reference>
<keyword evidence="3" id="KW-1185">Reference proteome</keyword>